<sequence length="92" mass="10707">MFFLDKGKNESQVAEIVNGVHGSNTITANYVQFWFRRFLSGMPVVKNVDRITEIIKVDWHVSSRSITQELNIDHKTVLNYLHKAEFRKNLDA</sequence>
<organism evidence="2 3">
    <name type="scientific">Trichonephila clavata</name>
    <name type="common">Joro spider</name>
    <name type="synonym">Nephila clavata</name>
    <dbReference type="NCBI Taxonomy" id="2740835"/>
    <lineage>
        <taxon>Eukaryota</taxon>
        <taxon>Metazoa</taxon>
        <taxon>Ecdysozoa</taxon>
        <taxon>Arthropoda</taxon>
        <taxon>Chelicerata</taxon>
        <taxon>Arachnida</taxon>
        <taxon>Araneae</taxon>
        <taxon>Araneomorphae</taxon>
        <taxon>Entelegynae</taxon>
        <taxon>Araneoidea</taxon>
        <taxon>Nephilidae</taxon>
        <taxon>Trichonephila</taxon>
    </lineage>
</organism>
<dbReference type="Pfam" id="PF17906">
    <property type="entry name" value="HTH_48"/>
    <property type="match status" value="1"/>
</dbReference>
<gene>
    <name evidence="2" type="primary">EAI_04805</name>
    <name evidence="2" type="ORF">TNCT_584101</name>
</gene>
<dbReference type="EMBL" id="BMAO01023076">
    <property type="protein sequence ID" value="GFQ86550.1"/>
    <property type="molecule type" value="Genomic_DNA"/>
</dbReference>
<dbReference type="Proteomes" id="UP000887116">
    <property type="component" value="Unassembled WGS sequence"/>
</dbReference>
<dbReference type="InterPro" id="IPR041426">
    <property type="entry name" value="Mos1_HTH"/>
</dbReference>
<name>A0A8X6J0R8_TRICU</name>
<reference evidence="2" key="1">
    <citation type="submission" date="2020-07" db="EMBL/GenBank/DDBJ databases">
        <title>Multicomponent nature underlies the extraordinary mechanical properties of spider dragline silk.</title>
        <authorList>
            <person name="Kono N."/>
            <person name="Nakamura H."/>
            <person name="Mori M."/>
            <person name="Yoshida Y."/>
            <person name="Ohtoshi R."/>
            <person name="Malay A.D."/>
            <person name="Moran D.A.P."/>
            <person name="Tomita M."/>
            <person name="Numata K."/>
            <person name="Arakawa K."/>
        </authorList>
    </citation>
    <scope>NUCLEOTIDE SEQUENCE</scope>
</reference>
<dbReference type="AlphaFoldDB" id="A0A8X6J0R8"/>
<evidence type="ECO:0000259" key="1">
    <source>
        <dbReference type="Pfam" id="PF17906"/>
    </source>
</evidence>
<accession>A0A8X6J0R8</accession>
<evidence type="ECO:0000313" key="2">
    <source>
        <dbReference type="EMBL" id="GFQ86550.1"/>
    </source>
</evidence>
<dbReference type="OrthoDB" id="10032414at2759"/>
<proteinExistence type="predicted"/>
<protein>
    <submittedName>
        <fullName evidence="2">Histone-lysine N-methyltransferase SETMAR</fullName>
    </submittedName>
</protein>
<comment type="caution">
    <text evidence="2">The sequence shown here is derived from an EMBL/GenBank/DDBJ whole genome shotgun (WGS) entry which is preliminary data.</text>
</comment>
<keyword evidence="3" id="KW-1185">Reference proteome</keyword>
<feature type="domain" description="Mos1 transposase HTH" evidence="1">
    <location>
        <begin position="2"/>
        <end position="41"/>
    </location>
</feature>
<evidence type="ECO:0000313" key="3">
    <source>
        <dbReference type="Proteomes" id="UP000887116"/>
    </source>
</evidence>